<comment type="subcellular location">
    <subcellularLocation>
        <location evidence="1">Membrane</location>
        <topology evidence="1">Multi-pass membrane protein</topology>
    </subcellularLocation>
</comment>
<evidence type="ECO:0000256" key="7">
    <source>
        <dbReference type="SAM" id="SignalP"/>
    </source>
</evidence>
<feature type="chain" id="PRO_5040257135" description="Vomeronasal type-1 receptor" evidence="7">
    <location>
        <begin position="25"/>
        <end position="309"/>
    </location>
</feature>
<protein>
    <recommendedName>
        <fullName evidence="10">Vomeronasal type-1 receptor</fullName>
    </recommendedName>
</protein>
<keyword evidence="3 6" id="KW-0812">Transmembrane</keyword>
<keyword evidence="7" id="KW-0732">Signal</keyword>
<keyword evidence="2" id="KW-0813">Transport</keyword>
<name>A0A9P8MRV3_9HYPO</name>
<feature type="transmembrane region" description="Helical" evidence="6">
    <location>
        <begin position="112"/>
        <end position="133"/>
    </location>
</feature>
<feature type="transmembrane region" description="Helical" evidence="6">
    <location>
        <begin position="180"/>
        <end position="199"/>
    </location>
</feature>
<gene>
    <name evidence="8" type="ORF">HRG_08427</name>
</gene>
<keyword evidence="5 6" id="KW-0472">Membrane</keyword>
<proteinExistence type="predicted"/>
<evidence type="ECO:0000313" key="8">
    <source>
        <dbReference type="EMBL" id="KAH0960272.1"/>
    </source>
</evidence>
<evidence type="ECO:0000256" key="6">
    <source>
        <dbReference type="SAM" id="Phobius"/>
    </source>
</evidence>
<evidence type="ECO:0000256" key="1">
    <source>
        <dbReference type="ARBA" id="ARBA00004141"/>
    </source>
</evidence>
<reference evidence="8" key="1">
    <citation type="submission" date="2021-09" db="EMBL/GenBank/DDBJ databases">
        <title>A high-quality genome of the endoparasitic fungus Hirsutella rhossiliensis with a comparison of Hirsutella genomes reveals transposable elements contributing to genome size variation.</title>
        <authorList>
            <person name="Lin R."/>
            <person name="Jiao Y."/>
            <person name="Sun X."/>
            <person name="Ling J."/>
            <person name="Xie B."/>
            <person name="Cheng X."/>
        </authorList>
    </citation>
    <scope>NUCLEOTIDE SEQUENCE</scope>
    <source>
        <strain evidence="8">HR02</strain>
    </source>
</reference>
<evidence type="ECO:0008006" key="10">
    <source>
        <dbReference type="Google" id="ProtNLM"/>
    </source>
</evidence>
<evidence type="ECO:0000256" key="5">
    <source>
        <dbReference type="ARBA" id="ARBA00023136"/>
    </source>
</evidence>
<dbReference type="GO" id="GO:0033229">
    <property type="term" value="F:cysteine transmembrane transporter activity"/>
    <property type="evidence" value="ECO:0007669"/>
    <property type="project" value="TreeGrafter"/>
</dbReference>
<evidence type="ECO:0000313" key="9">
    <source>
        <dbReference type="Proteomes" id="UP000824596"/>
    </source>
</evidence>
<evidence type="ECO:0000256" key="2">
    <source>
        <dbReference type="ARBA" id="ARBA00022448"/>
    </source>
</evidence>
<comment type="caution">
    <text evidence="8">The sequence shown here is derived from an EMBL/GenBank/DDBJ whole genome shotgun (WGS) entry which is preliminary data.</text>
</comment>
<dbReference type="GeneID" id="68357556"/>
<dbReference type="GO" id="GO:0016020">
    <property type="term" value="C:membrane"/>
    <property type="evidence" value="ECO:0007669"/>
    <property type="project" value="UniProtKB-SubCell"/>
</dbReference>
<sequence length="309" mass="33425">MQVCQARTGLSTCVFLAFLVVEYPQNCPIAQAPTAKVFGLQHHGLGHGAGVYGGLRKHWRARRRPDPAWSVRRMLVFVPHPVLQWCRRDEQAPRCLLAGFMMNGAQQIVGNILASCFSLITIGPPGVLALHHGRVAFRSIIIKSLGLTTLQTRLLSSALGFCIDVVLLSSVWLAKKTGQNLLVMPGFVVPSFIGTIRLMTAPISATSHKVGLLFDLTPSSRPAGTLSLSLSSRSVAGQTKKGVAVTVSFIAWASENSVGPQLFFSWDKPRYLIVFATQLGYGSFRATAITGFAGTHASEQGRRGAREFP</sequence>
<accession>A0A9P8MRV3</accession>
<keyword evidence="9" id="KW-1185">Reference proteome</keyword>
<dbReference type="EMBL" id="JAIZPD010000010">
    <property type="protein sequence ID" value="KAH0960272.1"/>
    <property type="molecule type" value="Genomic_DNA"/>
</dbReference>
<evidence type="ECO:0000256" key="4">
    <source>
        <dbReference type="ARBA" id="ARBA00022989"/>
    </source>
</evidence>
<keyword evidence="4 6" id="KW-1133">Transmembrane helix</keyword>
<dbReference type="RefSeq" id="XP_044717785.1">
    <property type="nucleotide sequence ID" value="XM_044866898.1"/>
</dbReference>
<dbReference type="PANTHER" id="PTHR43791">
    <property type="entry name" value="PERMEASE-RELATED"/>
    <property type="match status" value="1"/>
</dbReference>
<dbReference type="PANTHER" id="PTHR43791:SF63">
    <property type="entry name" value="HIGH AFFINITY CYSTEINE TRANSPORTER"/>
    <property type="match status" value="1"/>
</dbReference>
<feature type="signal peptide" evidence="7">
    <location>
        <begin position="1"/>
        <end position="24"/>
    </location>
</feature>
<dbReference type="AlphaFoldDB" id="A0A9P8MRV3"/>
<feature type="transmembrane region" description="Helical" evidence="6">
    <location>
        <begin position="154"/>
        <end position="174"/>
    </location>
</feature>
<organism evidence="8 9">
    <name type="scientific">Hirsutella rhossiliensis</name>
    <dbReference type="NCBI Taxonomy" id="111463"/>
    <lineage>
        <taxon>Eukaryota</taxon>
        <taxon>Fungi</taxon>
        <taxon>Dikarya</taxon>
        <taxon>Ascomycota</taxon>
        <taxon>Pezizomycotina</taxon>
        <taxon>Sordariomycetes</taxon>
        <taxon>Hypocreomycetidae</taxon>
        <taxon>Hypocreales</taxon>
        <taxon>Ophiocordycipitaceae</taxon>
        <taxon>Hirsutella</taxon>
    </lineage>
</organism>
<evidence type="ECO:0000256" key="3">
    <source>
        <dbReference type="ARBA" id="ARBA00022692"/>
    </source>
</evidence>
<dbReference type="OrthoDB" id="1932925at2759"/>
<dbReference type="Proteomes" id="UP000824596">
    <property type="component" value="Unassembled WGS sequence"/>
</dbReference>